<keyword evidence="1" id="KW-0175">Coiled coil</keyword>
<reference evidence="3" key="2">
    <citation type="submission" date="2018-02" db="UniProtKB">
        <authorList>
            <consortium name="EnsemblPlants"/>
        </authorList>
    </citation>
    <scope>IDENTIFICATION</scope>
    <source>
        <strain evidence="3">Williams 82</strain>
    </source>
</reference>
<sequence length="77" mass="8996">MTHKFPCPRWSTELQPLQDARKGQRQNQIKIEQDLAEIEERVEVKNKNGKSKADSSIVTRKKLLYLNVNTLELIYKG</sequence>
<dbReference type="EMBL" id="CM000841">
    <property type="protein sequence ID" value="KRH43365.1"/>
    <property type="molecule type" value="Genomic_DNA"/>
</dbReference>
<dbReference type="EnsemblPlants" id="KRH43365">
    <property type="protein sequence ID" value="KRH43365"/>
    <property type="gene ID" value="GLYMA_08G144900"/>
</dbReference>
<dbReference type="SMR" id="A0A0R0ISV6"/>
<name>A0A0R0ISV6_SOYBN</name>
<dbReference type="Gramene" id="KRH43365">
    <property type="protein sequence ID" value="KRH43365"/>
    <property type="gene ID" value="GLYMA_08G144900"/>
</dbReference>
<dbReference type="InParanoid" id="A0A0R0ISV6"/>
<feature type="coiled-coil region" evidence="1">
    <location>
        <begin position="21"/>
        <end position="48"/>
    </location>
</feature>
<evidence type="ECO:0000313" key="4">
    <source>
        <dbReference type="Proteomes" id="UP000008827"/>
    </source>
</evidence>
<accession>A0A0R0ISV6</accession>
<evidence type="ECO:0000256" key="1">
    <source>
        <dbReference type="SAM" id="Coils"/>
    </source>
</evidence>
<evidence type="ECO:0000313" key="2">
    <source>
        <dbReference type="EMBL" id="KRH43365.1"/>
    </source>
</evidence>
<dbReference type="Proteomes" id="UP000008827">
    <property type="component" value="Chromosome 8"/>
</dbReference>
<gene>
    <name evidence="2" type="ORF">GLYMA_08G144900</name>
</gene>
<dbReference type="AlphaFoldDB" id="A0A0R0ISV6"/>
<reference evidence="2" key="3">
    <citation type="submission" date="2018-07" db="EMBL/GenBank/DDBJ databases">
        <title>WGS assembly of Glycine max.</title>
        <authorList>
            <person name="Schmutz J."/>
            <person name="Cannon S."/>
            <person name="Schlueter J."/>
            <person name="Ma J."/>
            <person name="Mitros T."/>
            <person name="Nelson W."/>
            <person name="Hyten D."/>
            <person name="Song Q."/>
            <person name="Thelen J."/>
            <person name="Cheng J."/>
            <person name="Xu D."/>
            <person name="Hellsten U."/>
            <person name="May G."/>
            <person name="Yu Y."/>
            <person name="Sakurai T."/>
            <person name="Umezawa T."/>
            <person name="Bhattacharyya M."/>
            <person name="Sandhu D."/>
            <person name="Valliyodan B."/>
            <person name="Lindquist E."/>
            <person name="Peto M."/>
            <person name="Grant D."/>
            <person name="Shu S."/>
            <person name="Goodstein D."/>
            <person name="Barry K."/>
            <person name="Futrell-Griggs M."/>
            <person name="Abernathy B."/>
            <person name="Du J."/>
            <person name="Tian Z."/>
            <person name="Zhu L."/>
            <person name="Gill N."/>
            <person name="Joshi T."/>
            <person name="Libault M."/>
            <person name="Sethuraman A."/>
            <person name="Zhang X."/>
            <person name="Shinozaki K."/>
            <person name="Nguyen H."/>
            <person name="Wing R."/>
            <person name="Cregan P."/>
            <person name="Specht J."/>
            <person name="Grimwood J."/>
            <person name="Rokhsar D."/>
            <person name="Stacey G."/>
            <person name="Shoemaker R."/>
            <person name="Jackson S."/>
        </authorList>
    </citation>
    <scope>NUCLEOTIDE SEQUENCE</scope>
    <source>
        <tissue evidence="2">Callus</tissue>
    </source>
</reference>
<keyword evidence="4" id="KW-1185">Reference proteome</keyword>
<evidence type="ECO:0000313" key="3">
    <source>
        <dbReference type="EnsemblPlants" id="KRH43365"/>
    </source>
</evidence>
<organism evidence="2">
    <name type="scientific">Glycine max</name>
    <name type="common">Soybean</name>
    <name type="synonym">Glycine hispida</name>
    <dbReference type="NCBI Taxonomy" id="3847"/>
    <lineage>
        <taxon>Eukaryota</taxon>
        <taxon>Viridiplantae</taxon>
        <taxon>Streptophyta</taxon>
        <taxon>Embryophyta</taxon>
        <taxon>Tracheophyta</taxon>
        <taxon>Spermatophyta</taxon>
        <taxon>Magnoliopsida</taxon>
        <taxon>eudicotyledons</taxon>
        <taxon>Gunneridae</taxon>
        <taxon>Pentapetalae</taxon>
        <taxon>rosids</taxon>
        <taxon>fabids</taxon>
        <taxon>Fabales</taxon>
        <taxon>Fabaceae</taxon>
        <taxon>Papilionoideae</taxon>
        <taxon>50 kb inversion clade</taxon>
        <taxon>NPAAA clade</taxon>
        <taxon>indigoferoid/millettioid clade</taxon>
        <taxon>Phaseoleae</taxon>
        <taxon>Glycine</taxon>
        <taxon>Glycine subgen. Soja</taxon>
    </lineage>
</organism>
<protein>
    <submittedName>
        <fullName evidence="2 3">Uncharacterized protein</fullName>
    </submittedName>
</protein>
<reference evidence="2 3" key="1">
    <citation type="journal article" date="2010" name="Nature">
        <title>Genome sequence of the palaeopolyploid soybean.</title>
        <authorList>
            <person name="Schmutz J."/>
            <person name="Cannon S.B."/>
            <person name="Schlueter J."/>
            <person name="Ma J."/>
            <person name="Mitros T."/>
            <person name="Nelson W."/>
            <person name="Hyten D.L."/>
            <person name="Song Q."/>
            <person name="Thelen J.J."/>
            <person name="Cheng J."/>
            <person name="Xu D."/>
            <person name="Hellsten U."/>
            <person name="May G.D."/>
            <person name="Yu Y."/>
            <person name="Sakurai T."/>
            <person name="Umezawa T."/>
            <person name="Bhattacharyya M.K."/>
            <person name="Sandhu D."/>
            <person name="Valliyodan B."/>
            <person name="Lindquist E."/>
            <person name="Peto M."/>
            <person name="Grant D."/>
            <person name="Shu S."/>
            <person name="Goodstein D."/>
            <person name="Barry K."/>
            <person name="Futrell-Griggs M."/>
            <person name="Abernathy B."/>
            <person name="Du J."/>
            <person name="Tian Z."/>
            <person name="Zhu L."/>
            <person name="Gill N."/>
            <person name="Joshi T."/>
            <person name="Libault M."/>
            <person name="Sethuraman A."/>
            <person name="Zhang X.-C."/>
            <person name="Shinozaki K."/>
            <person name="Nguyen H.T."/>
            <person name="Wing R.A."/>
            <person name="Cregan P."/>
            <person name="Specht J."/>
            <person name="Grimwood J."/>
            <person name="Rokhsar D."/>
            <person name="Stacey G."/>
            <person name="Shoemaker R.C."/>
            <person name="Jackson S.A."/>
        </authorList>
    </citation>
    <scope>NUCLEOTIDE SEQUENCE [LARGE SCALE GENOMIC DNA]</scope>
    <source>
        <strain evidence="3">cv. Williams 82</strain>
        <tissue evidence="2">Callus</tissue>
    </source>
</reference>
<proteinExistence type="predicted"/>